<organism evidence="2 4">
    <name type="scientific">Rhodotorula toruloides</name>
    <name type="common">Yeast</name>
    <name type="synonym">Rhodosporidium toruloides</name>
    <dbReference type="NCBI Taxonomy" id="5286"/>
    <lineage>
        <taxon>Eukaryota</taxon>
        <taxon>Fungi</taxon>
        <taxon>Dikarya</taxon>
        <taxon>Basidiomycota</taxon>
        <taxon>Pucciniomycotina</taxon>
        <taxon>Microbotryomycetes</taxon>
        <taxon>Sporidiobolales</taxon>
        <taxon>Sporidiobolaceae</taxon>
        <taxon>Rhodotorula</taxon>
    </lineage>
</organism>
<evidence type="ECO:0000313" key="3">
    <source>
        <dbReference type="EMBL" id="PRQ74067.1"/>
    </source>
</evidence>
<dbReference type="AlphaFoldDB" id="A0A0K3CHW9"/>
<reference evidence="2 4" key="1">
    <citation type="submission" date="2015-07" db="EMBL/GenBank/DDBJ databases">
        <authorList>
            <person name="Cajimat M.N.B."/>
            <person name="Milazzo M.L."/>
            <person name="Fulhorst C.F."/>
        </authorList>
    </citation>
    <scope>NUCLEOTIDE SEQUENCE [LARGE SCALE GENOMIC DNA]</scope>
    <source>
        <strain evidence="2">Single colony</strain>
    </source>
</reference>
<reference evidence="3 5" key="2">
    <citation type="journal article" date="2018" name="Elife">
        <title>Functional genomics of lipid metabolism in the oleaginous yeast Rhodosporidium toruloides.</title>
        <authorList>
            <person name="Coradetti S.T."/>
            <person name="Pinel D."/>
            <person name="Geiselman G."/>
            <person name="Ito M."/>
            <person name="Mondo S."/>
            <person name="Reilly M.C."/>
            <person name="Cheng Y.F."/>
            <person name="Bauer S."/>
            <person name="Grigoriev I."/>
            <person name="Gladden J.M."/>
            <person name="Simmons B.A."/>
            <person name="Brem R."/>
            <person name="Arkin A.P."/>
            <person name="Skerker J.M."/>
        </authorList>
    </citation>
    <scope>NUCLEOTIDE SEQUENCE [LARGE SCALE GENOMIC DNA]</scope>
    <source>
        <strain evidence="3 5">NBRC 0880</strain>
    </source>
</reference>
<evidence type="ECO:0000256" key="1">
    <source>
        <dbReference type="SAM" id="MobiDB-lite"/>
    </source>
</evidence>
<feature type="region of interest" description="Disordered" evidence="1">
    <location>
        <begin position="22"/>
        <end position="50"/>
    </location>
</feature>
<accession>A0A0K3CHW9</accession>
<sequence length="94" mass="10000">MISGGAAYRPADVGNLNISPALPTLRPFQMSPPGYPNATETSAPSPPSSGPAKKVYEFFNLTGPKVAERAQKSVNYFKKLGHPVYSPVSHSINV</sequence>
<dbReference type="EMBL" id="LCTV02000007">
    <property type="protein sequence ID" value="PRQ74067.1"/>
    <property type="molecule type" value="Genomic_DNA"/>
</dbReference>
<dbReference type="Proteomes" id="UP000239560">
    <property type="component" value="Unassembled WGS sequence"/>
</dbReference>
<dbReference type="OrthoDB" id="10267175at2759"/>
<dbReference type="STRING" id="5286.A0A0K3CHW9"/>
<protein>
    <submittedName>
        <fullName evidence="2 3">Transketolase family protein</fullName>
    </submittedName>
</protein>
<evidence type="ECO:0000313" key="2">
    <source>
        <dbReference type="EMBL" id="CTR08237.1"/>
    </source>
</evidence>
<dbReference type="Proteomes" id="UP000199069">
    <property type="component" value="Unassembled WGS sequence"/>
</dbReference>
<proteinExistence type="predicted"/>
<dbReference type="EMBL" id="CWKI01000007">
    <property type="protein sequence ID" value="CTR08237.1"/>
    <property type="molecule type" value="Genomic_DNA"/>
</dbReference>
<keyword evidence="4" id="KW-1185">Reference proteome</keyword>
<gene>
    <name evidence="2" type="primary">FGENESH: predicted gene_7.483</name>
    <name evidence="3" type="ORF">AAT19DRAFT_15634</name>
    <name evidence="2" type="ORF">BN2166_0040980</name>
</gene>
<evidence type="ECO:0000313" key="5">
    <source>
        <dbReference type="Proteomes" id="UP000239560"/>
    </source>
</evidence>
<evidence type="ECO:0000313" key="4">
    <source>
        <dbReference type="Proteomes" id="UP000199069"/>
    </source>
</evidence>
<name>A0A0K3CHW9_RHOTO</name>